<name>A0A378TSA4_MORLA</name>
<feature type="region of interest" description="Disordered" evidence="1">
    <location>
        <begin position="441"/>
        <end position="461"/>
    </location>
</feature>
<dbReference type="InterPro" id="IPR018712">
    <property type="entry name" value="Tle1-like_cat"/>
</dbReference>
<dbReference type="Proteomes" id="UP000254437">
    <property type="component" value="Unassembled WGS sequence"/>
</dbReference>
<evidence type="ECO:0000259" key="2">
    <source>
        <dbReference type="Pfam" id="PF09994"/>
    </source>
</evidence>
<feature type="region of interest" description="Disordered" evidence="1">
    <location>
        <begin position="1"/>
        <end position="31"/>
    </location>
</feature>
<dbReference type="EMBL" id="UGQU01000002">
    <property type="protein sequence ID" value="STZ62722.1"/>
    <property type="molecule type" value="Genomic_DNA"/>
</dbReference>
<dbReference type="PANTHER" id="PTHR33840">
    <property type="match status" value="1"/>
</dbReference>
<feature type="compositionally biased region" description="Polar residues" evidence="1">
    <location>
        <begin position="19"/>
        <end position="31"/>
    </location>
</feature>
<dbReference type="RefSeq" id="WP_115006416.1">
    <property type="nucleotide sequence ID" value="NZ_UGQU01000002.1"/>
</dbReference>
<dbReference type="AlphaFoldDB" id="A0A378TSA4"/>
<organism evidence="3 4">
    <name type="scientific">Moraxella lacunata</name>
    <dbReference type="NCBI Taxonomy" id="477"/>
    <lineage>
        <taxon>Bacteria</taxon>
        <taxon>Pseudomonadati</taxon>
        <taxon>Pseudomonadota</taxon>
        <taxon>Gammaproteobacteria</taxon>
        <taxon>Moraxellales</taxon>
        <taxon>Moraxellaceae</taxon>
        <taxon>Moraxella</taxon>
    </lineage>
</organism>
<sequence length="461" mass="52366">MANYNQDGGSTIKKAGTSPIGNGTTTKPTNTSKDVKLKTITIHIFFDGTGNNIYNSAAHRDPELKHLDRPSQRSYTNYYSNIALLFEMMEADGNNVIKLYVEGSGTTQYKNDDSQGLGLATGSSGRTTRRNSLTSQLHRMVQKTNIEPANIIFNVYGFSRGAAWARHFCSHIKQTETFKRSKINFVGILDTVSSDDVKHYNDVKELGLDIGKPQDINYIFHLTAQNDYRYHFPLTQIKGAIKDGIGFECSLPGAHSDIGGGYPEEYREVSRKLTTDYRQDKEYIDYNWFVSKGYYTKKQLTEKPVTGRTAQEHGRLMQVYAKRTVKFHYQFICFEILKAVAIKKAGYRARKYHSASNPQNKNKKEHDAMKNIDKYLNEMKSDKILNAFYNKCYNYILTNYTKKGGGYAVPLLNDSDMKYIYGTYIHNSLEYGDIANKGGENNKINGNSSQPTRPMVIDGFR</sequence>
<dbReference type="Pfam" id="PF09994">
    <property type="entry name" value="T6SS_Tle1-like_cat"/>
    <property type="match status" value="1"/>
</dbReference>
<gene>
    <name evidence="3" type="ORF">NCTC10359_01124</name>
</gene>
<accession>A0A378TSA4</accession>
<feature type="domain" description="T6SS Phospholipase effector Tle1-like catalytic" evidence="2">
    <location>
        <begin position="172"/>
        <end position="267"/>
    </location>
</feature>
<reference evidence="3 4" key="1">
    <citation type="submission" date="2018-06" db="EMBL/GenBank/DDBJ databases">
        <authorList>
            <consortium name="Pathogen Informatics"/>
            <person name="Doyle S."/>
        </authorList>
    </citation>
    <scope>NUCLEOTIDE SEQUENCE [LARGE SCALE GENOMIC DNA]</scope>
    <source>
        <strain evidence="3 4">NCTC10359</strain>
    </source>
</reference>
<protein>
    <submittedName>
        <fullName evidence="3">Uncharacterized conserved protein</fullName>
    </submittedName>
</protein>
<dbReference type="PANTHER" id="PTHR33840:SF1">
    <property type="entry name" value="TLE1 PHOSPHOLIPASE DOMAIN-CONTAINING PROTEIN"/>
    <property type="match status" value="1"/>
</dbReference>
<evidence type="ECO:0000313" key="4">
    <source>
        <dbReference type="Proteomes" id="UP000254437"/>
    </source>
</evidence>
<evidence type="ECO:0000313" key="3">
    <source>
        <dbReference type="EMBL" id="STZ62722.1"/>
    </source>
</evidence>
<evidence type="ECO:0000256" key="1">
    <source>
        <dbReference type="SAM" id="MobiDB-lite"/>
    </source>
</evidence>
<proteinExistence type="predicted"/>